<dbReference type="InterPro" id="IPR001254">
    <property type="entry name" value="Trypsin_dom"/>
</dbReference>
<feature type="domain" description="Peptidase S1" evidence="10">
    <location>
        <begin position="231"/>
        <end position="464"/>
    </location>
</feature>
<keyword evidence="2 9" id="KW-0732">Signal</keyword>
<evidence type="ECO:0000256" key="6">
    <source>
        <dbReference type="ARBA" id="ARBA00024195"/>
    </source>
</evidence>
<accession>A0A5P8U3U9</accession>
<evidence type="ECO:0000256" key="2">
    <source>
        <dbReference type="ARBA" id="ARBA00022729"/>
    </source>
</evidence>
<evidence type="ECO:0000259" key="10">
    <source>
        <dbReference type="PROSITE" id="PS50240"/>
    </source>
</evidence>
<dbReference type="GO" id="GO:0004252">
    <property type="term" value="F:serine-type endopeptidase activity"/>
    <property type="evidence" value="ECO:0007669"/>
    <property type="project" value="InterPro"/>
</dbReference>
<keyword evidence="5" id="KW-1015">Disulfide bond</keyword>
<evidence type="ECO:0000256" key="5">
    <source>
        <dbReference type="ARBA" id="ARBA00023157"/>
    </source>
</evidence>
<feature type="region of interest" description="Disordered" evidence="8">
    <location>
        <begin position="191"/>
        <end position="223"/>
    </location>
</feature>
<keyword evidence="4 7" id="KW-0720">Serine protease</keyword>
<dbReference type="SUPFAM" id="SSF50494">
    <property type="entry name" value="Trypsin-like serine proteases"/>
    <property type="match status" value="1"/>
</dbReference>
<feature type="region of interest" description="Disordered" evidence="8">
    <location>
        <begin position="24"/>
        <end position="89"/>
    </location>
</feature>
<dbReference type="EMBL" id="MK783320">
    <property type="protein sequence ID" value="QFS21967.1"/>
    <property type="molecule type" value="mRNA"/>
</dbReference>
<dbReference type="PANTHER" id="PTHR24252:SF7">
    <property type="entry name" value="HYALIN"/>
    <property type="match status" value="1"/>
</dbReference>
<organism evidence="11">
    <name type="scientific">Penaeus merguiensis</name>
    <name type="common">Banana prawn</name>
    <name type="synonym">Fenneropenaeus merguiensis</name>
    <dbReference type="NCBI Taxonomy" id="71412"/>
    <lineage>
        <taxon>Eukaryota</taxon>
        <taxon>Metazoa</taxon>
        <taxon>Ecdysozoa</taxon>
        <taxon>Arthropoda</taxon>
        <taxon>Crustacea</taxon>
        <taxon>Multicrustacea</taxon>
        <taxon>Malacostraca</taxon>
        <taxon>Eumalacostraca</taxon>
        <taxon>Eucarida</taxon>
        <taxon>Decapoda</taxon>
        <taxon>Dendrobranchiata</taxon>
        <taxon>Penaeoidea</taxon>
        <taxon>Penaeidae</taxon>
        <taxon>Penaeus</taxon>
    </lineage>
</organism>
<feature type="compositionally biased region" description="Pro residues" evidence="8">
    <location>
        <begin position="195"/>
        <end position="213"/>
    </location>
</feature>
<proteinExistence type="evidence at transcript level"/>
<dbReference type="SMART" id="SM00680">
    <property type="entry name" value="CLIP"/>
    <property type="match status" value="1"/>
</dbReference>
<dbReference type="Gene3D" id="2.40.10.10">
    <property type="entry name" value="Trypsin-like serine proteases"/>
    <property type="match status" value="1"/>
</dbReference>
<dbReference type="InterPro" id="IPR033116">
    <property type="entry name" value="TRYPSIN_SER"/>
</dbReference>
<dbReference type="Pfam" id="PF00089">
    <property type="entry name" value="Trypsin"/>
    <property type="match status" value="1"/>
</dbReference>
<name>A0A5P8U3U9_PENME</name>
<feature type="chain" id="PRO_5024420499" evidence="9">
    <location>
        <begin position="20"/>
        <end position="464"/>
    </location>
</feature>
<dbReference type="InterPro" id="IPR018114">
    <property type="entry name" value="TRYPSIN_HIS"/>
</dbReference>
<dbReference type="PANTHER" id="PTHR24252">
    <property type="entry name" value="ACROSIN-RELATED"/>
    <property type="match status" value="1"/>
</dbReference>
<dbReference type="InterPro" id="IPR043504">
    <property type="entry name" value="Peptidase_S1_PA_chymotrypsin"/>
</dbReference>
<protein>
    <submittedName>
        <fullName evidence="11">Prophenoloxidase activating enzyme 1</fullName>
    </submittedName>
</protein>
<evidence type="ECO:0000256" key="9">
    <source>
        <dbReference type="SAM" id="SignalP"/>
    </source>
</evidence>
<gene>
    <name evidence="11" type="primary">PPAE1</name>
</gene>
<feature type="compositionally biased region" description="Polar residues" evidence="8">
    <location>
        <begin position="33"/>
        <end position="52"/>
    </location>
</feature>
<comment type="similarity">
    <text evidence="6">Belongs to the peptidase S1 family. CLIP subfamily.</text>
</comment>
<feature type="signal peptide" evidence="9">
    <location>
        <begin position="1"/>
        <end position="19"/>
    </location>
</feature>
<evidence type="ECO:0000256" key="1">
    <source>
        <dbReference type="ARBA" id="ARBA00022670"/>
    </source>
</evidence>
<dbReference type="PROSITE" id="PS00134">
    <property type="entry name" value="TRYPSIN_HIS"/>
    <property type="match status" value="1"/>
</dbReference>
<evidence type="ECO:0000256" key="3">
    <source>
        <dbReference type="ARBA" id="ARBA00022801"/>
    </source>
</evidence>
<dbReference type="PROSITE" id="PS00135">
    <property type="entry name" value="TRYPSIN_SER"/>
    <property type="match status" value="1"/>
</dbReference>
<dbReference type="FunFam" id="2.40.10.10:FF:000006">
    <property type="entry name" value="Serine proteinase stubble"/>
    <property type="match status" value="1"/>
</dbReference>
<dbReference type="GO" id="GO:0006508">
    <property type="term" value="P:proteolysis"/>
    <property type="evidence" value="ECO:0007669"/>
    <property type="project" value="UniProtKB-KW"/>
</dbReference>
<dbReference type="PROSITE" id="PS50240">
    <property type="entry name" value="TRYPSIN_DOM"/>
    <property type="match status" value="1"/>
</dbReference>
<dbReference type="CDD" id="cd00190">
    <property type="entry name" value="Tryp_SPc"/>
    <property type="match status" value="1"/>
</dbReference>
<keyword evidence="1 7" id="KW-0645">Protease</keyword>
<reference evidence="11" key="1">
    <citation type="submission" date="2019-04" db="EMBL/GenBank/DDBJ databases">
        <authorList>
            <person name="Thongsoi R."/>
            <person name="Utarabhand P."/>
        </authorList>
    </citation>
    <scope>NUCLEOTIDE SEQUENCE</scope>
</reference>
<dbReference type="AlphaFoldDB" id="A0A5P8U3U9"/>
<evidence type="ECO:0000256" key="8">
    <source>
        <dbReference type="SAM" id="MobiDB-lite"/>
    </source>
</evidence>
<dbReference type="PRINTS" id="PR00722">
    <property type="entry name" value="CHYMOTRYPSIN"/>
</dbReference>
<evidence type="ECO:0000256" key="4">
    <source>
        <dbReference type="ARBA" id="ARBA00022825"/>
    </source>
</evidence>
<keyword evidence="3 7" id="KW-0378">Hydrolase</keyword>
<dbReference type="InterPro" id="IPR022700">
    <property type="entry name" value="CLIP"/>
</dbReference>
<evidence type="ECO:0000313" key="11">
    <source>
        <dbReference type="EMBL" id="QFS21967.1"/>
    </source>
</evidence>
<dbReference type="InterPro" id="IPR009003">
    <property type="entry name" value="Peptidase_S1_PA"/>
</dbReference>
<dbReference type="SMART" id="SM00020">
    <property type="entry name" value="Tryp_SPc"/>
    <property type="match status" value="1"/>
</dbReference>
<evidence type="ECO:0000256" key="7">
    <source>
        <dbReference type="RuleBase" id="RU363034"/>
    </source>
</evidence>
<dbReference type="InterPro" id="IPR001314">
    <property type="entry name" value="Peptidase_S1A"/>
</dbReference>
<sequence length="464" mass="50543">MKGVTVILWVCVVAWAAAAVGDDQLSRKKREPQQPNFNFGPNGSFRPSNNRPGFTPGGRGPDCTGNRRNSRRCQNQPSGGQALGQGGGVSSAFQQIPWLSQLSRDQQNLLIPNLPKTPSGGAQNRFFLLGTGKPDVPFQQCVTPKSERGHCRYLQHCIQPEFANNFNVFLRYVCFIEGVYVGVCCPDTFNNNNATPPPPPTTPKPTTPRPVTPPSQSRGCGQIAKRPPIRIVGGKDADPQEWPWMAALMRDGASSYCGGVLITDRHILTAAHCVDGFDQNTITVRLGEYTFDLADDTGHVDFRVAEIRMHRSYDTTTYVNDIAIIKLQGSTNFNVDIWPVCLPEGDESYEGRTGTVTGWGTIYYGGPVSSTLQEVTVPIWTNKACDDAYEQNIIDKQLCAGATDGGKDSCQGDSGGPLLLQQGAENRWAVAGVVSWGIRCAEPGNPGVYTRVSKYVDWIKNNAV</sequence>